<dbReference type="EMBL" id="QENQ01000001">
    <property type="protein sequence ID" value="PVX30399.1"/>
    <property type="molecule type" value="Genomic_DNA"/>
</dbReference>
<proteinExistence type="predicted"/>
<comment type="caution">
    <text evidence="2">The sequence shown here is derived from an EMBL/GenBank/DDBJ whole genome shotgun (WGS) entry which is preliminary data.</text>
</comment>
<organism evidence="2 3">
    <name type="scientific">Sphingomonas pokkalii</name>
    <dbReference type="NCBI Taxonomy" id="2175090"/>
    <lineage>
        <taxon>Bacteria</taxon>
        <taxon>Pseudomonadati</taxon>
        <taxon>Pseudomonadota</taxon>
        <taxon>Alphaproteobacteria</taxon>
        <taxon>Sphingomonadales</taxon>
        <taxon>Sphingomonadaceae</taxon>
        <taxon>Sphingomonas</taxon>
    </lineage>
</organism>
<keyword evidence="2" id="KW-0282">Flagellum</keyword>
<sequence length="138" mass="14312">MIATNIALTGVQASVARINVSAQNVANANTTGETAKAVTAANAIGKTVNHAYQPIALYQAAAAGGGVTAKPVPAVPGTAPRYDPESQDADADGNVEAPEVDFASEDVEQRKALFSFRANLSVIRTQDQMMGSLLDRRV</sequence>
<name>A0A2U0SG96_9SPHN</name>
<feature type="region of interest" description="Disordered" evidence="1">
    <location>
        <begin position="74"/>
        <end position="93"/>
    </location>
</feature>
<evidence type="ECO:0000313" key="3">
    <source>
        <dbReference type="Proteomes" id="UP000245890"/>
    </source>
</evidence>
<dbReference type="RefSeq" id="WP_116469811.1">
    <property type="nucleotide sequence ID" value="NZ_QENQ01000001.1"/>
</dbReference>
<dbReference type="OrthoDB" id="7304634at2"/>
<gene>
    <name evidence="2" type="ORF">DD559_14480</name>
</gene>
<dbReference type="Proteomes" id="UP000245890">
    <property type="component" value="Unassembled WGS sequence"/>
</dbReference>
<evidence type="ECO:0000256" key="1">
    <source>
        <dbReference type="SAM" id="MobiDB-lite"/>
    </source>
</evidence>
<keyword evidence="3" id="KW-1185">Reference proteome</keyword>
<reference evidence="2 3" key="1">
    <citation type="submission" date="2018-05" db="EMBL/GenBank/DDBJ databases">
        <title>Description of Sphingomonas pokkalii sp nov, isolated from the rhizosphere of saline tolerant pokkali rice and its draft genome analysis.</title>
        <authorList>
            <person name="Menon R."/>
            <person name="Kumari S."/>
            <person name="Rameshkumar N."/>
        </authorList>
    </citation>
    <scope>NUCLEOTIDE SEQUENCE [LARGE SCALE GENOMIC DNA]</scope>
    <source>
        <strain evidence="2 3">L3B27</strain>
    </source>
</reference>
<evidence type="ECO:0000313" key="2">
    <source>
        <dbReference type="EMBL" id="PVX30399.1"/>
    </source>
</evidence>
<accession>A0A2U0SG96</accession>
<dbReference type="AlphaFoldDB" id="A0A2U0SG96"/>
<protein>
    <submittedName>
        <fullName evidence="2">Flagellar biosynthesis protein FlgC</fullName>
    </submittedName>
</protein>
<keyword evidence="2" id="KW-0969">Cilium</keyword>
<keyword evidence="2" id="KW-0966">Cell projection</keyword>